<proteinExistence type="predicted"/>
<dbReference type="CDD" id="cd14728">
    <property type="entry name" value="Ere-like"/>
    <property type="match status" value="1"/>
</dbReference>
<protein>
    <submittedName>
        <fullName evidence="2">Erythromycin esterase family protein</fullName>
    </submittedName>
</protein>
<dbReference type="PROSITE" id="PS51257">
    <property type="entry name" value="PROKAR_LIPOPROTEIN"/>
    <property type="match status" value="1"/>
</dbReference>
<dbReference type="Proteomes" id="UP001177943">
    <property type="component" value="Chromosome"/>
</dbReference>
<dbReference type="PANTHER" id="PTHR31299">
    <property type="entry name" value="ESTERASE, PUTATIVE (AFU_ORTHOLOGUE AFUA_1G05850)-RELATED"/>
    <property type="match status" value="1"/>
</dbReference>
<dbReference type="EMBL" id="CP126084">
    <property type="protein sequence ID" value="WHX49595.1"/>
    <property type="molecule type" value="Genomic_DNA"/>
</dbReference>
<dbReference type="Gene3D" id="3.40.1660.10">
    <property type="entry name" value="EreA-like (biosynthetic domain)"/>
    <property type="match status" value="1"/>
</dbReference>
<dbReference type="SUPFAM" id="SSF159501">
    <property type="entry name" value="EreA/ChaN-like"/>
    <property type="match status" value="1"/>
</dbReference>
<organism evidence="2 3">
    <name type="scientific">Paenibacillus woosongensis</name>
    <dbReference type="NCBI Taxonomy" id="307580"/>
    <lineage>
        <taxon>Bacteria</taxon>
        <taxon>Bacillati</taxon>
        <taxon>Bacillota</taxon>
        <taxon>Bacilli</taxon>
        <taxon>Bacillales</taxon>
        <taxon>Paenibacillaceae</taxon>
        <taxon>Paenibacillus</taxon>
    </lineage>
</organism>
<reference evidence="2" key="1">
    <citation type="submission" date="2023-05" db="EMBL/GenBank/DDBJ databases">
        <title>Comparative genomics of Bacillaceae isolates and their secondary metabolite potential.</title>
        <authorList>
            <person name="Song L."/>
            <person name="Nielsen L.J."/>
            <person name="Mohite O."/>
            <person name="Xu X."/>
            <person name="Weber T."/>
            <person name="Kovacs A.T."/>
        </authorList>
    </citation>
    <scope>NUCLEOTIDE SEQUENCE</scope>
    <source>
        <strain evidence="2">B2_4</strain>
    </source>
</reference>
<evidence type="ECO:0000313" key="2">
    <source>
        <dbReference type="EMBL" id="WHX49595.1"/>
    </source>
</evidence>
<dbReference type="PANTHER" id="PTHR31299:SF0">
    <property type="entry name" value="ESTERASE, PUTATIVE (AFU_ORTHOLOGUE AFUA_1G05850)-RELATED"/>
    <property type="match status" value="1"/>
</dbReference>
<dbReference type="KEGG" id="pwn:QNH46_02595"/>
<gene>
    <name evidence="2" type="ORF">QNH46_02595</name>
</gene>
<sequence length="419" mass="47744">MRFAKLLLAAGILLTLITGCGTAGIDEAEKYVTPVEDIDVPDDVTIIGFGEATHGNVEFQELKKNLFEALIKNENVRVFVLEGDFGAGQQINDYILHGNGTAKEAVFALDYGIYKTQQMIDLIEWLHQYNETANEDDKVYFYGNDMQRYDASKKGLLAFYETVNEEMAKKYTAQLQHVSNDTMRNLTAEQLEKLDGIIDDLITDLQSHEDEYLAQTSQESYAFALQYANVMRQRTSLLGNDKQYSMLRDEYLAENAKWIVEFEAQRGHNKLFISAHNGHIEKTSAAFGYKSMGDYLDEMYGNHYFAIGTDFINSTFQADHNGANKRKNYTIKNRDPLVKAFSEVESNIFYVDFELASTSKEIAEIITQKQKMPNIGDDFSTWYKFSKMFYTLEMVPNEAYDGMIIVKEATPTTVMESSP</sequence>
<accession>A0AA95IBI1</accession>
<evidence type="ECO:0000313" key="3">
    <source>
        <dbReference type="Proteomes" id="UP001177943"/>
    </source>
</evidence>
<dbReference type="RefSeq" id="WP_283926792.1">
    <property type="nucleotide sequence ID" value="NZ_CP126084.1"/>
</dbReference>
<dbReference type="Gene3D" id="1.20.1440.30">
    <property type="entry name" value="Biosynthetic Protein domain"/>
    <property type="match status" value="1"/>
</dbReference>
<dbReference type="Pfam" id="PF05139">
    <property type="entry name" value="Erythro_esteras"/>
    <property type="match status" value="1"/>
</dbReference>
<dbReference type="GO" id="GO:0046677">
    <property type="term" value="P:response to antibiotic"/>
    <property type="evidence" value="ECO:0007669"/>
    <property type="project" value="InterPro"/>
</dbReference>
<feature type="signal peptide" evidence="1">
    <location>
        <begin position="1"/>
        <end position="23"/>
    </location>
</feature>
<name>A0AA95IBI1_9BACL</name>
<dbReference type="Gene3D" id="3.30.1870.10">
    <property type="entry name" value="EreA-like, domain 2"/>
    <property type="match status" value="1"/>
</dbReference>
<keyword evidence="1" id="KW-0732">Signal</keyword>
<dbReference type="InterPro" id="IPR007815">
    <property type="entry name" value="Emycin_Estase"/>
</dbReference>
<dbReference type="AlphaFoldDB" id="A0AA95IBI1"/>
<dbReference type="InterPro" id="IPR052036">
    <property type="entry name" value="Hydrolase/PRTase-associated"/>
</dbReference>
<evidence type="ECO:0000256" key="1">
    <source>
        <dbReference type="SAM" id="SignalP"/>
    </source>
</evidence>
<feature type="chain" id="PRO_5041672394" evidence="1">
    <location>
        <begin position="24"/>
        <end position="419"/>
    </location>
</feature>